<dbReference type="InterPro" id="IPR052700">
    <property type="entry name" value="Carb_kinase_PfkB-like"/>
</dbReference>
<evidence type="ECO:0000256" key="3">
    <source>
        <dbReference type="ARBA" id="ARBA00022777"/>
    </source>
</evidence>
<reference evidence="6 7" key="1">
    <citation type="submission" date="2018-10" db="EMBL/GenBank/DDBJ databases">
        <title>Isolation, diversity and antifungal activity of actinobacteria from wheat.</title>
        <authorList>
            <person name="Han C."/>
        </authorList>
    </citation>
    <scope>NUCLEOTIDE SEQUENCE [LARGE SCALE GENOMIC DNA]</scope>
    <source>
        <strain evidence="6 7">NEAU-YY56</strain>
    </source>
</reference>
<dbReference type="Gene3D" id="3.40.1190.20">
    <property type="match status" value="1"/>
</dbReference>
<dbReference type="InterPro" id="IPR011611">
    <property type="entry name" value="PfkB_dom"/>
</dbReference>
<keyword evidence="2" id="KW-0808">Transferase</keyword>
<accession>A0A3M2J6C0</accession>
<proteinExistence type="inferred from homology"/>
<dbReference type="EMBL" id="RFFI01000043">
    <property type="protein sequence ID" value="RMI09657.1"/>
    <property type="molecule type" value="Genomic_DNA"/>
</dbReference>
<evidence type="ECO:0000256" key="1">
    <source>
        <dbReference type="ARBA" id="ARBA00010688"/>
    </source>
</evidence>
<dbReference type="Proteomes" id="UP000269289">
    <property type="component" value="Unassembled WGS sequence"/>
</dbReference>
<comment type="similarity">
    <text evidence="1">Belongs to the carbohydrate kinase PfkB family.</text>
</comment>
<name>A0A3M2J6C0_9CELL</name>
<evidence type="ECO:0000256" key="2">
    <source>
        <dbReference type="ARBA" id="ARBA00022679"/>
    </source>
</evidence>
<dbReference type="SUPFAM" id="SSF53613">
    <property type="entry name" value="Ribokinase-like"/>
    <property type="match status" value="1"/>
</dbReference>
<evidence type="ECO:0000256" key="4">
    <source>
        <dbReference type="SAM" id="MobiDB-lite"/>
    </source>
</evidence>
<dbReference type="PANTHER" id="PTHR43320">
    <property type="entry name" value="SUGAR KINASE"/>
    <property type="match status" value="1"/>
</dbReference>
<keyword evidence="3 6" id="KW-0418">Kinase</keyword>
<dbReference type="Pfam" id="PF00294">
    <property type="entry name" value="PfkB"/>
    <property type="match status" value="1"/>
</dbReference>
<comment type="caution">
    <text evidence="6">The sequence shown here is derived from an EMBL/GenBank/DDBJ whole genome shotgun (WGS) entry which is preliminary data.</text>
</comment>
<gene>
    <name evidence="6" type="ORF">EBM89_09405</name>
</gene>
<dbReference type="CDD" id="cd01166">
    <property type="entry name" value="KdgK"/>
    <property type="match status" value="1"/>
</dbReference>
<dbReference type="AlphaFoldDB" id="A0A3M2J6C0"/>
<sequence length="342" mass="35589">MLALGEVMLRLDPGEVRIRAARRFAVHEGGGEYNVARAAAAVHGLRAGVVTALVDDEVGRLVEDLVLASGVDTRWVRWEQPGGPVPRRNGLNFTERGHGVRGALGVSDRARTAVAALAPGDLPWEEVLGGTRWFHTGGVFAALSPTTTETAARAMRTARALGVPVSFDTNFRRSLWAARGGQQAARATTRSLVTSCDVLIGSAWDLLPGTGALPGDDPAAARAAFEAGVARIRAVAPGVRVVATTRRLVRSASRNAWGAFAWSRSDGVHAVPGHDDLEVLDRVGSGDAFAAGLVAGLLRGDRLPDALERAVATGALAMTTPGDAAHGPLPATAVARRKDPAA</sequence>
<feature type="domain" description="Carbohydrate kinase PfkB" evidence="5">
    <location>
        <begin position="4"/>
        <end position="325"/>
    </location>
</feature>
<dbReference type="PANTHER" id="PTHR43320:SF2">
    <property type="entry name" value="2-DEHYDRO-3-DEOXYGLUCONOKINASE_2-DEHYDRO-3-DEOXYGALACTONOKINASE"/>
    <property type="match status" value="1"/>
</dbReference>
<protein>
    <submittedName>
        <fullName evidence="6">Sugar kinase</fullName>
    </submittedName>
</protein>
<feature type="region of interest" description="Disordered" evidence="4">
    <location>
        <begin position="320"/>
        <end position="342"/>
    </location>
</feature>
<evidence type="ECO:0000313" key="7">
    <source>
        <dbReference type="Proteomes" id="UP000269289"/>
    </source>
</evidence>
<dbReference type="InterPro" id="IPR029056">
    <property type="entry name" value="Ribokinase-like"/>
</dbReference>
<keyword evidence="7" id="KW-1185">Reference proteome</keyword>
<evidence type="ECO:0000313" key="6">
    <source>
        <dbReference type="EMBL" id="RMI09657.1"/>
    </source>
</evidence>
<organism evidence="6 7">
    <name type="scientific">Cellulomonas triticagri</name>
    <dbReference type="NCBI Taxonomy" id="2483352"/>
    <lineage>
        <taxon>Bacteria</taxon>
        <taxon>Bacillati</taxon>
        <taxon>Actinomycetota</taxon>
        <taxon>Actinomycetes</taxon>
        <taxon>Micrococcales</taxon>
        <taxon>Cellulomonadaceae</taxon>
        <taxon>Cellulomonas</taxon>
    </lineage>
</organism>
<evidence type="ECO:0000259" key="5">
    <source>
        <dbReference type="Pfam" id="PF00294"/>
    </source>
</evidence>
<dbReference type="GO" id="GO:0016301">
    <property type="term" value="F:kinase activity"/>
    <property type="evidence" value="ECO:0007669"/>
    <property type="project" value="UniProtKB-KW"/>
</dbReference>